<keyword evidence="2" id="KW-1185">Reference proteome</keyword>
<protein>
    <submittedName>
        <fullName evidence="1">Uncharacterized protein</fullName>
    </submittedName>
</protein>
<name>A0ABV9B3R1_9ACTN</name>
<dbReference type="EMBL" id="JBHSFK010000046">
    <property type="protein sequence ID" value="MFC4506669.1"/>
    <property type="molecule type" value="Genomic_DNA"/>
</dbReference>
<gene>
    <name evidence="1" type="ORF">ACFPIH_45720</name>
</gene>
<comment type="caution">
    <text evidence="1">The sequence shown here is derived from an EMBL/GenBank/DDBJ whole genome shotgun (WGS) entry which is preliminary data.</text>
</comment>
<proteinExistence type="predicted"/>
<evidence type="ECO:0000313" key="2">
    <source>
        <dbReference type="Proteomes" id="UP001595839"/>
    </source>
</evidence>
<dbReference type="Proteomes" id="UP001595839">
    <property type="component" value="Unassembled WGS sequence"/>
</dbReference>
<dbReference type="RefSeq" id="WP_381184885.1">
    <property type="nucleotide sequence ID" value="NZ_JBHSFK010000046.1"/>
</dbReference>
<accession>A0ABV9B3R1</accession>
<organism evidence="1 2">
    <name type="scientific">Streptomyces vulcanius</name>
    <dbReference type="NCBI Taxonomy" id="1441876"/>
    <lineage>
        <taxon>Bacteria</taxon>
        <taxon>Bacillati</taxon>
        <taxon>Actinomycetota</taxon>
        <taxon>Actinomycetes</taxon>
        <taxon>Kitasatosporales</taxon>
        <taxon>Streptomycetaceae</taxon>
        <taxon>Streptomyces</taxon>
    </lineage>
</organism>
<reference evidence="2" key="1">
    <citation type="journal article" date="2019" name="Int. J. Syst. Evol. Microbiol.">
        <title>The Global Catalogue of Microorganisms (GCM) 10K type strain sequencing project: providing services to taxonomists for standard genome sequencing and annotation.</title>
        <authorList>
            <consortium name="The Broad Institute Genomics Platform"/>
            <consortium name="The Broad Institute Genome Sequencing Center for Infectious Disease"/>
            <person name="Wu L."/>
            <person name="Ma J."/>
        </authorList>
    </citation>
    <scope>NUCLEOTIDE SEQUENCE [LARGE SCALE GENOMIC DNA]</scope>
    <source>
        <strain evidence="2">CGMCC 4.7177</strain>
    </source>
</reference>
<sequence length="119" mass="12761">MANATARDRLFALIASIPGSGTVDWCDPARALLDEIAAASGRAALLHETADALERMRGYPVFVTPEELVAELRRVAAESGCGHPADEHSVYGCADGCGCEWMPKRPVVVEQPDTREARP</sequence>
<evidence type="ECO:0000313" key="1">
    <source>
        <dbReference type="EMBL" id="MFC4506669.1"/>
    </source>
</evidence>